<accession>A0A9P8V9K9</accession>
<reference evidence="3" key="1">
    <citation type="journal article" date="2021" name="Nat. Commun.">
        <title>Genetic determinants of endophytism in the Arabidopsis root mycobiome.</title>
        <authorList>
            <person name="Mesny F."/>
            <person name="Miyauchi S."/>
            <person name="Thiergart T."/>
            <person name="Pickel B."/>
            <person name="Atanasova L."/>
            <person name="Karlsson M."/>
            <person name="Huettel B."/>
            <person name="Barry K.W."/>
            <person name="Haridas S."/>
            <person name="Chen C."/>
            <person name="Bauer D."/>
            <person name="Andreopoulos W."/>
            <person name="Pangilinan J."/>
            <person name="LaButti K."/>
            <person name="Riley R."/>
            <person name="Lipzen A."/>
            <person name="Clum A."/>
            <person name="Drula E."/>
            <person name="Henrissat B."/>
            <person name="Kohler A."/>
            <person name="Grigoriev I.V."/>
            <person name="Martin F.M."/>
            <person name="Hacquard S."/>
        </authorList>
    </citation>
    <scope>NUCLEOTIDE SEQUENCE</scope>
    <source>
        <strain evidence="3">MPI-SDFR-AT-0117</strain>
    </source>
</reference>
<name>A0A9P8V9K9_9PEZI</name>
<organism evidence="3 4">
    <name type="scientific">Plectosphaerella plurivora</name>
    <dbReference type="NCBI Taxonomy" id="936078"/>
    <lineage>
        <taxon>Eukaryota</taxon>
        <taxon>Fungi</taxon>
        <taxon>Dikarya</taxon>
        <taxon>Ascomycota</taxon>
        <taxon>Pezizomycotina</taxon>
        <taxon>Sordariomycetes</taxon>
        <taxon>Hypocreomycetidae</taxon>
        <taxon>Glomerellales</taxon>
        <taxon>Plectosphaerellaceae</taxon>
        <taxon>Plectosphaerella</taxon>
    </lineage>
</organism>
<evidence type="ECO:0008006" key="5">
    <source>
        <dbReference type="Google" id="ProtNLM"/>
    </source>
</evidence>
<dbReference type="CDD" id="cd14688">
    <property type="entry name" value="bZIP_YAP"/>
    <property type="match status" value="1"/>
</dbReference>
<feature type="compositionally biased region" description="Pro residues" evidence="2">
    <location>
        <begin position="118"/>
        <end position="135"/>
    </location>
</feature>
<sequence>MPPPATDRDAESEARRKRKRENDRKAQRVARERSKKRIEHLEFLLGNLRKDEQHDDSTELADRLEKATNERDALLDSLRSIEALVQRQISRHSDIGGPSSSRQAPAAAVDDHPDVKPPPRPPAPPSQSIPVPGPSSPGASSSASSAGEAVKQPISSLDVMPGSALPPMPEDCMWSVAKQTLRKPHVFCPLDLAQWQDVPVRAAIEGWEAVERAGRMSPFWAMLRGLDEQCLAACGPVERIGFLYMMHTLMTYHGDPTQKNFENLPPFYWMRPSQSLPHAYAADFFPWPGVRERFVFSEARYANEDFSILFPSQLQVAWPYDLYDIFTISPETNTYAVTPLFDRHIRNIQVWTMRPDFFQRFPELMSDIPVAGSIPGAIDWHGPPPRRPRVKDENGGEGSSRQVSRYPPWSPRFARKRQRSLTLLGAPPSPDGREQRRQKHEIEA</sequence>
<keyword evidence="4" id="KW-1185">Reference proteome</keyword>
<dbReference type="InterPro" id="IPR021833">
    <property type="entry name" value="DUF3425"/>
</dbReference>
<dbReference type="PANTHER" id="PTHR37012">
    <property type="entry name" value="B-ZIP TRANSCRIPTION FACTOR (EUROFUNG)-RELATED"/>
    <property type="match status" value="1"/>
</dbReference>
<feature type="region of interest" description="Disordered" evidence="2">
    <location>
        <begin position="91"/>
        <end position="152"/>
    </location>
</feature>
<evidence type="ECO:0000313" key="4">
    <source>
        <dbReference type="Proteomes" id="UP000770015"/>
    </source>
</evidence>
<feature type="region of interest" description="Disordered" evidence="2">
    <location>
        <begin position="1"/>
        <end position="35"/>
    </location>
</feature>
<protein>
    <recommendedName>
        <fullName evidence="5">BZIP domain-containing protein</fullName>
    </recommendedName>
</protein>
<dbReference type="Pfam" id="PF11905">
    <property type="entry name" value="DUF3425"/>
    <property type="match status" value="1"/>
</dbReference>
<comment type="caution">
    <text evidence="3">The sequence shown here is derived from an EMBL/GenBank/DDBJ whole genome shotgun (WGS) entry which is preliminary data.</text>
</comment>
<dbReference type="Proteomes" id="UP000770015">
    <property type="component" value="Unassembled WGS sequence"/>
</dbReference>
<dbReference type="AlphaFoldDB" id="A0A9P8V9K9"/>
<dbReference type="PANTHER" id="PTHR37012:SF7">
    <property type="entry name" value="B-ZIP TRANSCRIPTION FACTOR (EUROFUNG)-RELATED"/>
    <property type="match status" value="1"/>
</dbReference>
<dbReference type="EMBL" id="JAGSXJ010000015">
    <property type="protein sequence ID" value="KAH6685436.1"/>
    <property type="molecule type" value="Genomic_DNA"/>
</dbReference>
<feature type="region of interest" description="Disordered" evidence="2">
    <location>
        <begin position="375"/>
        <end position="444"/>
    </location>
</feature>
<feature type="coiled-coil region" evidence="1">
    <location>
        <begin position="50"/>
        <end position="84"/>
    </location>
</feature>
<gene>
    <name evidence="3" type="ORF">F5X68DRAFT_276850</name>
</gene>
<feature type="compositionally biased region" description="Basic and acidic residues" evidence="2">
    <location>
        <begin position="431"/>
        <end position="444"/>
    </location>
</feature>
<keyword evidence="1" id="KW-0175">Coiled coil</keyword>
<proteinExistence type="predicted"/>
<evidence type="ECO:0000256" key="1">
    <source>
        <dbReference type="SAM" id="Coils"/>
    </source>
</evidence>
<feature type="compositionally biased region" description="Basic and acidic residues" evidence="2">
    <location>
        <begin position="1"/>
        <end position="32"/>
    </location>
</feature>
<feature type="compositionally biased region" description="Low complexity" evidence="2">
    <location>
        <begin position="136"/>
        <end position="149"/>
    </location>
</feature>
<evidence type="ECO:0000313" key="3">
    <source>
        <dbReference type="EMBL" id="KAH6685436.1"/>
    </source>
</evidence>
<evidence type="ECO:0000256" key="2">
    <source>
        <dbReference type="SAM" id="MobiDB-lite"/>
    </source>
</evidence>
<dbReference type="OrthoDB" id="4161589at2759"/>